<gene>
    <name evidence="2" type="ORF">BFL38_07470</name>
</gene>
<evidence type="ECO:0000313" key="3">
    <source>
        <dbReference type="Proteomes" id="UP000095247"/>
    </source>
</evidence>
<protein>
    <recommendedName>
        <fullName evidence="4">Outer membrane protein beta-barrel domain-containing protein</fullName>
    </recommendedName>
</protein>
<evidence type="ECO:0000313" key="2">
    <source>
        <dbReference type="EMBL" id="OEJ14674.1"/>
    </source>
</evidence>
<keyword evidence="1" id="KW-0732">Signal</keyword>
<comment type="caution">
    <text evidence="2">The sequence shown here is derived from an EMBL/GenBank/DDBJ whole genome shotgun (WGS) entry which is preliminary data.</text>
</comment>
<organism evidence="2 3">
    <name type="scientific">Brachyspira hampsonii</name>
    <dbReference type="NCBI Taxonomy" id="1287055"/>
    <lineage>
        <taxon>Bacteria</taxon>
        <taxon>Pseudomonadati</taxon>
        <taxon>Spirochaetota</taxon>
        <taxon>Spirochaetia</taxon>
        <taxon>Brachyspirales</taxon>
        <taxon>Brachyspiraceae</taxon>
        <taxon>Brachyspira</taxon>
    </lineage>
</organism>
<reference evidence="2 3" key="1">
    <citation type="submission" date="2016-08" db="EMBL/GenBank/DDBJ databases">
        <title>Characterization and recognition of Brachyspira hampsonii sp. nov., a novel intestinal spirochete that is pathogenic to pigs.</title>
        <authorList>
            <person name="Mirajkar N."/>
            <person name="La T."/>
            <person name="Phillips N."/>
            <person name="Hampson D."/>
            <person name="Gebhart C."/>
        </authorList>
    </citation>
    <scope>NUCLEOTIDE SEQUENCE [LARGE SCALE GENOMIC DNA]</scope>
    <source>
        <strain evidence="2 3">P280/1</strain>
    </source>
</reference>
<sequence length="193" mass="21390">MLKKITLVSLMMAVLVVAVPKKAEAAYSDGAAIGASLFFGYPNQGLTLVGQFDGVPLMFGVQAVANVFNDGYQYFGIGLTMDWWGLKIPLGKAGESDVHFYLGPGLAADTAFGSYYWSINAGLRMPIGFSFLIKNQWEIFLEPAPVVNVLHADSYGVSLLGFYLGDTDDRHRNRWNVGHFLHLTFQVGFRYWF</sequence>
<dbReference type="Proteomes" id="UP000095247">
    <property type="component" value="Unassembled WGS sequence"/>
</dbReference>
<dbReference type="EMBL" id="MDCO01000009">
    <property type="protein sequence ID" value="OEJ14674.1"/>
    <property type="molecule type" value="Genomic_DNA"/>
</dbReference>
<evidence type="ECO:0000256" key="1">
    <source>
        <dbReference type="SAM" id="SignalP"/>
    </source>
</evidence>
<feature type="chain" id="PRO_5009182295" description="Outer membrane protein beta-barrel domain-containing protein" evidence="1">
    <location>
        <begin position="26"/>
        <end position="193"/>
    </location>
</feature>
<evidence type="ECO:0008006" key="4">
    <source>
        <dbReference type="Google" id="ProtNLM"/>
    </source>
</evidence>
<dbReference type="AlphaFoldDB" id="A0A1E5NEU5"/>
<dbReference type="RefSeq" id="WP_069726186.1">
    <property type="nucleotide sequence ID" value="NZ_MDCO01000009.1"/>
</dbReference>
<name>A0A1E5NEU5_9SPIR</name>
<feature type="signal peptide" evidence="1">
    <location>
        <begin position="1"/>
        <end position="25"/>
    </location>
</feature>
<accession>A0A1E5NEU5</accession>
<proteinExistence type="predicted"/>